<keyword evidence="5" id="KW-1185">Reference proteome</keyword>
<evidence type="ECO:0000313" key="5">
    <source>
        <dbReference type="Proteomes" id="UP001595748"/>
    </source>
</evidence>
<protein>
    <submittedName>
        <fullName evidence="4">Family 43 glycosylhydrolase</fullName>
    </submittedName>
</protein>
<dbReference type="Proteomes" id="UP001595748">
    <property type="component" value="Unassembled WGS sequence"/>
</dbReference>
<gene>
    <name evidence="4" type="ORF">ACFOPQ_08785</name>
</gene>
<evidence type="ECO:0000256" key="3">
    <source>
        <dbReference type="ARBA" id="ARBA00023295"/>
    </source>
</evidence>
<dbReference type="EMBL" id="JBHRZF010000105">
    <property type="protein sequence ID" value="MFC3860859.1"/>
    <property type="molecule type" value="Genomic_DNA"/>
</dbReference>
<keyword evidence="2" id="KW-0378">Hydrolase</keyword>
<dbReference type="RefSeq" id="WP_380077199.1">
    <property type="nucleotide sequence ID" value="NZ_JBHRZF010000105.1"/>
</dbReference>
<name>A0ABV8A596_9DEIO</name>
<sequence>MGLAFQLKTGGEPSSPVRFVRFSGGTPPLFYSGGAWTNETYGVGHAVAPHPLGPWREPQEGPVVLRTQPGELRGPGHNSVVQDEEGRHHIVFHAWNAGATKRQLHVAPLDWPDGRPGLAQHPFEAAK</sequence>
<comment type="similarity">
    <text evidence="1">Belongs to the glycosyl hydrolase 43 family.</text>
</comment>
<accession>A0ABV8A596</accession>
<evidence type="ECO:0000256" key="2">
    <source>
        <dbReference type="ARBA" id="ARBA00022801"/>
    </source>
</evidence>
<organism evidence="4 5">
    <name type="scientific">Deinococcus antarcticus</name>
    <dbReference type="NCBI Taxonomy" id="1298767"/>
    <lineage>
        <taxon>Bacteria</taxon>
        <taxon>Thermotogati</taxon>
        <taxon>Deinococcota</taxon>
        <taxon>Deinococci</taxon>
        <taxon>Deinococcales</taxon>
        <taxon>Deinococcaceae</taxon>
        <taxon>Deinococcus</taxon>
    </lineage>
</organism>
<reference evidence="5" key="1">
    <citation type="journal article" date="2019" name="Int. J. Syst. Evol. Microbiol.">
        <title>The Global Catalogue of Microorganisms (GCM) 10K type strain sequencing project: providing services to taxonomists for standard genome sequencing and annotation.</title>
        <authorList>
            <consortium name="The Broad Institute Genomics Platform"/>
            <consortium name="The Broad Institute Genome Sequencing Center for Infectious Disease"/>
            <person name="Wu L."/>
            <person name="Ma J."/>
        </authorList>
    </citation>
    <scope>NUCLEOTIDE SEQUENCE [LARGE SCALE GENOMIC DNA]</scope>
    <source>
        <strain evidence="5">CCTCC AB 2013263</strain>
    </source>
</reference>
<evidence type="ECO:0000256" key="1">
    <source>
        <dbReference type="ARBA" id="ARBA00009865"/>
    </source>
</evidence>
<dbReference type="Pfam" id="PF04616">
    <property type="entry name" value="Glyco_hydro_43"/>
    <property type="match status" value="1"/>
</dbReference>
<proteinExistence type="inferred from homology"/>
<comment type="caution">
    <text evidence="4">The sequence shown here is derived from an EMBL/GenBank/DDBJ whole genome shotgun (WGS) entry which is preliminary data.</text>
</comment>
<keyword evidence="3" id="KW-0326">Glycosidase</keyword>
<dbReference type="SUPFAM" id="SSF75005">
    <property type="entry name" value="Arabinanase/levansucrase/invertase"/>
    <property type="match status" value="1"/>
</dbReference>
<evidence type="ECO:0000313" key="4">
    <source>
        <dbReference type="EMBL" id="MFC3860859.1"/>
    </source>
</evidence>
<dbReference type="InterPro" id="IPR023296">
    <property type="entry name" value="Glyco_hydro_beta-prop_sf"/>
</dbReference>
<dbReference type="Gene3D" id="2.115.10.20">
    <property type="entry name" value="Glycosyl hydrolase domain, family 43"/>
    <property type="match status" value="1"/>
</dbReference>
<dbReference type="InterPro" id="IPR006710">
    <property type="entry name" value="Glyco_hydro_43"/>
</dbReference>